<dbReference type="EC" id="4.1.1.28" evidence="8"/>
<evidence type="ECO:0000256" key="10">
    <source>
        <dbReference type="ARBA" id="ARBA00041275"/>
    </source>
</evidence>
<dbReference type="OrthoDB" id="639767at2759"/>
<name>A0A8S9Z895_9TREM</name>
<evidence type="ECO:0000256" key="2">
    <source>
        <dbReference type="ARBA" id="ARBA00009533"/>
    </source>
</evidence>
<evidence type="ECO:0000256" key="4">
    <source>
        <dbReference type="ARBA" id="ARBA00022584"/>
    </source>
</evidence>
<comment type="subunit">
    <text evidence="3">Homodimer.</text>
</comment>
<organism evidence="12 13">
    <name type="scientific">Paragonimus skrjabini miyazakii</name>
    <dbReference type="NCBI Taxonomy" id="59628"/>
    <lineage>
        <taxon>Eukaryota</taxon>
        <taxon>Metazoa</taxon>
        <taxon>Spiralia</taxon>
        <taxon>Lophotrochozoa</taxon>
        <taxon>Platyhelminthes</taxon>
        <taxon>Trematoda</taxon>
        <taxon>Digenea</taxon>
        <taxon>Plagiorchiida</taxon>
        <taxon>Troglotremata</taxon>
        <taxon>Troglotrematidae</taxon>
        <taxon>Paragonimus</taxon>
    </lineage>
</organism>
<evidence type="ECO:0000313" key="12">
    <source>
        <dbReference type="EMBL" id="KAF7261341.1"/>
    </source>
</evidence>
<gene>
    <name evidence="12" type="ORF">EG68_01392</name>
</gene>
<dbReference type="GO" id="GO:0042427">
    <property type="term" value="P:serotonin biosynthetic process"/>
    <property type="evidence" value="ECO:0007669"/>
    <property type="project" value="TreeGrafter"/>
</dbReference>
<evidence type="ECO:0000256" key="9">
    <source>
        <dbReference type="ARBA" id="ARBA00040968"/>
    </source>
</evidence>
<keyword evidence="6 11" id="KW-0663">Pyridoxal phosphate</keyword>
<dbReference type="AlphaFoldDB" id="A0A8S9Z895"/>
<keyword evidence="4" id="KW-0127">Catecholamine biosynthesis</keyword>
<dbReference type="GO" id="GO:0006584">
    <property type="term" value="P:catecholamine metabolic process"/>
    <property type="evidence" value="ECO:0007669"/>
    <property type="project" value="TreeGrafter"/>
</dbReference>
<dbReference type="Gene3D" id="3.40.640.10">
    <property type="entry name" value="Type I PLP-dependent aspartate aminotransferase-like (Major domain)"/>
    <property type="match status" value="1"/>
</dbReference>
<evidence type="ECO:0000256" key="8">
    <source>
        <dbReference type="ARBA" id="ARBA00038886"/>
    </source>
</evidence>
<dbReference type="Pfam" id="PF00282">
    <property type="entry name" value="Pyridoxal_deC"/>
    <property type="match status" value="1"/>
</dbReference>
<dbReference type="InterPro" id="IPR015421">
    <property type="entry name" value="PyrdxlP-dep_Trfase_major"/>
</dbReference>
<protein>
    <recommendedName>
        <fullName evidence="9">Aromatic-L-amino-acid decarboxylase</fullName>
        <ecNumber evidence="8">4.1.1.28</ecNumber>
    </recommendedName>
    <alternativeName>
        <fullName evidence="10">DOPA decarboxylase</fullName>
    </alternativeName>
</protein>
<keyword evidence="5" id="KW-0210">Decarboxylase</keyword>
<keyword evidence="13" id="KW-1185">Reference proteome</keyword>
<dbReference type="GO" id="GO:0019752">
    <property type="term" value="P:carboxylic acid metabolic process"/>
    <property type="evidence" value="ECO:0007669"/>
    <property type="project" value="InterPro"/>
</dbReference>
<evidence type="ECO:0000256" key="7">
    <source>
        <dbReference type="ARBA" id="ARBA00023239"/>
    </source>
</evidence>
<dbReference type="PANTHER" id="PTHR11999">
    <property type="entry name" value="GROUP II PYRIDOXAL-5-PHOSPHATE DECARBOXYLASE"/>
    <property type="match status" value="1"/>
</dbReference>
<dbReference type="GO" id="GO:0030170">
    <property type="term" value="F:pyridoxal phosphate binding"/>
    <property type="evidence" value="ECO:0007669"/>
    <property type="project" value="InterPro"/>
</dbReference>
<dbReference type="EMBL" id="JTDE01000412">
    <property type="protein sequence ID" value="KAF7261341.1"/>
    <property type="molecule type" value="Genomic_DNA"/>
</dbReference>
<dbReference type="InterPro" id="IPR010977">
    <property type="entry name" value="Aromatic_deC"/>
</dbReference>
<evidence type="ECO:0000256" key="11">
    <source>
        <dbReference type="RuleBase" id="RU000382"/>
    </source>
</evidence>
<dbReference type="SUPFAM" id="SSF53383">
    <property type="entry name" value="PLP-dependent transferases"/>
    <property type="match status" value="1"/>
</dbReference>
<dbReference type="InterPro" id="IPR015422">
    <property type="entry name" value="PyrdxlP-dep_Trfase_small"/>
</dbReference>
<dbReference type="GO" id="GO:0005737">
    <property type="term" value="C:cytoplasm"/>
    <property type="evidence" value="ECO:0007669"/>
    <property type="project" value="TreeGrafter"/>
</dbReference>
<comment type="caution">
    <text evidence="12">The sequence shown here is derived from an EMBL/GenBank/DDBJ whole genome shotgun (WGS) entry which is preliminary data.</text>
</comment>
<dbReference type="InterPro" id="IPR015424">
    <property type="entry name" value="PyrdxlP-dep_Trfase"/>
</dbReference>
<comment type="cofactor">
    <cofactor evidence="1 11">
        <name>pyridoxal 5'-phosphate</name>
        <dbReference type="ChEBI" id="CHEBI:597326"/>
    </cofactor>
</comment>
<comment type="similarity">
    <text evidence="2 11">Belongs to the group II decarboxylase family.</text>
</comment>
<proteinExistence type="inferred from homology"/>
<reference evidence="12" key="1">
    <citation type="submission" date="2019-07" db="EMBL/GenBank/DDBJ databases">
        <title>Annotation for the trematode Paragonimus miyazaki's.</title>
        <authorList>
            <person name="Choi Y.-J."/>
        </authorList>
    </citation>
    <scope>NUCLEOTIDE SEQUENCE</scope>
    <source>
        <strain evidence="12">Japan</strain>
    </source>
</reference>
<dbReference type="Proteomes" id="UP000822476">
    <property type="component" value="Unassembled WGS sequence"/>
</dbReference>
<evidence type="ECO:0000256" key="1">
    <source>
        <dbReference type="ARBA" id="ARBA00001933"/>
    </source>
</evidence>
<evidence type="ECO:0000256" key="5">
    <source>
        <dbReference type="ARBA" id="ARBA00022793"/>
    </source>
</evidence>
<evidence type="ECO:0000313" key="13">
    <source>
        <dbReference type="Proteomes" id="UP000822476"/>
    </source>
</evidence>
<accession>A0A8S9Z895</accession>
<evidence type="ECO:0000256" key="6">
    <source>
        <dbReference type="ARBA" id="ARBA00022898"/>
    </source>
</evidence>
<sequence length="225" mass="26656">MIVDFQIFFAVCHVVRFQSTQMAPGEFRLLLCVRTGLKSVVPYKNVAPIIESFSVDPTYLKHKHQGQAPDFRHWHIPLGRKFRSLKLWFVLRRFGVYSLQKYIRNHINLAHYFEELMRADERFEIVEKVQMALVCFRLKDNNELTKELYEWIENDGRIHLIPSEFHFPKEIYFIRFAVCYHSANRAQIEYAFHVISEITDRVTISKIINGSLNEVPITEHANGIQ</sequence>
<dbReference type="InterPro" id="IPR002129">
    <property type="entry name" value="PyrdxlP-dep_de-COase"/>
</dbReference>
<evidence type="ECO:0000256" key="3">
    <source>
        <dbReference type="ARBA" id="ARBA00011738"/>
    </source>
</evidence>
<dbReference type="GO" id="GO:0004058">
    <property type="term" value="F:aromatic-L-amino-acid decarboxylase activity"/>
    <property type="evidence" value="ECO:0007669"/>
    <property type="project" value="TreeGrafter"/>
</dbReference>
<keyword evidence="7 11" id="KW-0456">Lyase</keyword>
<dbReference type="PANTHER" id="PTHR11999:SF167">
    <property type="entry name" value="AROMATIC-L-AMINO-ACID DECARBOXYLASE"/>
    <property type="match status" value="1"/>
</dbReference>
<dbReference type="Gene3D" id="3.90.1150.10">
    <property type="entry name" value="Aspartate Aminotransferase, domain 1"/>
    <property type="match status" value="1"/>
</dbReference>